<dbReference type="RefSeq" id="WP_054210614.1">
    <property type="nucleotide sequence ID" value="NZ_LGSZ01000050.1"/>
</dbReference>
<reference evidence="2 3" key="1">
    <citation type="submission" date="2015-07" db="EMBL/GenBank/DDBJ databases">
        <title>Whole genome sequencing of Bosea vaviloviae isolated from cave pool.</title>
        <authorList>
            <person name="Tan N.E.H."/>
            <person name="Lee Y.P."/>
            <person name="Gan H.M."/>
            <person name="Barton H."/>
            <person name="Savka M.A."/>
        </authorList>
    </citation>
    <scope>NUCLEOTIDE SEQUENCE [LARGE SCALE GENOMIC DNA]</scope>
    <source>
        <strain evidence="2 3">SD260</strain>
    </source>
</reference>
<evidence type="ECO:0000313" key="2">
    <source>
        <dbReference type="EMBL" id="KPH79354.1"/>
    </source>
</evidence>
<dbReference type="PATRIC" id="fig|1526658.3.peg.1388"/>
<proteinExistence type="predicted"/>
<dbReference type="Proteomes" id="UP000037822">
    <property type="component" value="Unassembled WGS sequence"/>
</dbReference>
<comment type="caution">
    <text evidence="2">The sequence shown here is derived from an EMBL/GenBank/DDBJ whole genome shotgun (WGS) entry which is preliminary data.</text>
</comment>
<dbReference type="EMBL" id="LGSZ01000050">
    <property type="protein sequence ID" value="KPH79354.1"/>
    <property type="molecule type" value="Genomic_DNA"/>
</dbReference>
<organism evidence="2 3">
    <name type="scientific">Bosea vaviloviae</name>
    <dbReference type="NCBI Taxonomy" id="1526658"/>
    <lineage>
        <taxon>Bacteria</taxon>
        <taxon>Pseudomonadati</taxon>
        <taxon>Pseudomonadota</taxon>
        <taxon>Alphaproteobacteria</taxon>
        <taxon>Hyphomicrobiales</taxon>
        <taxon>Boseaceae</taxon>
        <taxon>Bosea</taxon>
    </lineage>
</organism>
<dbReference type="OrthoDB" id="8453669at2"/>
<keyword evidence="1" id="KW-0472">Membrane</keyword>
<gene>
    <name evidence="2" type="ORF">AE618_18835</name>
</gene>
<dbReference type="AlphaFoldDB" id="A0A0N0MA85"/>
<feature type="transmembrane region" description="Helical" evidence="1">
    <location>
        <begin position="82"/>
        <end position="105"/>
    </location>
</feature>
<evidence type="ECO:0000256" key="1">
    <source>
        <dbReference type="SAM" id="Phobius"/>
    </source>
</evidence>
<evidence type="ECO:0000313" key="3">
    <source>
        <dbReference type="Proteomes" id="UP000037822"/>
    </source>
</evidence>
<protein>
    <submittedName>
        <fullName evidence="2">Uncharacterized protein</fullName>
    </submittedName>
</protein>
<name>A0A0N0MA85_9HYPH</name>
<accession>A0A0N0MA85</accession>
<keyword evidence="3" id="KW-1185">Reference proteome</keyword>
<sequence>MSRVLWVPAVDHAEAESIAAGVGSGRLGHIEHYLSPEAAGRVADHLNRVAIKHRIDIRRSVFRVEQRAGDDGWIWVARIVDAIGAAAAAILIVCVGPYAVGFATLI</sequence>
<keyword evidence="1" id="KW-0812">Transmembrane</keyword>
<keyword evidence="1" id="KW-1133">Transmembrane helix</keyword>